<organism evidence="1 2">
    <name type="scientific">Piloderma croceum (strain F 1598)</name>
    <dbReference type="NCBI Taxonomy" id="765440"/>
    <lineage>
        <taxon>Eukaryota</taxon>
        <taxon>Fungi</taxon>
        <taxon>Dikarya</taxon>
        <taxon>Basidiomycota</taxon>
        <taxon>Agaricomycotina</taxon>
        <taxon>Agaricomycetes</taxon>
        <taxon>Agaricomycetidae</taxon>
        <taxon>Atheliales</taxon>
        <taxon>Atheliaceae</taxon>
        <taxon>Piloderma</taxon>
    </lineage>
</organism>
<reference evidence="2" key="2">
    <citation type="submission" date="2015-01" db="EMBL/GenBank/DDBJ databases">
        <title>Evolutionary Origins and Diversification of the Mycorrhizal Mutualists.</title>
        <authorList>
            <consortium name="DOE Joint Genome Institute"/>
            <consortium name="Mycorrhizal Genomics Consortium"/>
            <person name="Kohler A."/>
            <person name="Kuo A."/>
            <person name="Nagy L.G."/>
            <person name="Floudas D."/>
            <person name="Copeland A."/>
            <person name="Barry K.W."/>
            <person name="Cichocki N."/>
            <person name="Veneault-Fourrey C."/>
            <person name="LaButti K."/>
            <person name="Lindquist E.A."/>
            <person name="Lipzen A."/>
            <person name="Lundell T."/>
            <person name="Morin E."/>
            <person name="Murat C."/>
            <person name="Riley R."/>
            <person name="Ohm R."/>
            <person name="Sun H."/>
            <person name="Tunlid A."/>
            <person name="Henrissat B."/>
            <person name="Grigoriev I.V."/>
            <person name="Hibbett D.S."/>
            <person name="Martin F."/>
        </authorList>
    </citation>
    <scope>NUCLEOTIDE SEQUENCE [LARGE SCALE GENOMIC DNA]</scope>
    <source>
        <strain evidence="2">F 1598</strain>
    </source>
</reference>
<accession>A0A0C3CLN6</accession>
<dbReference type="InParanoid" id="A0A0C3CLN6"/>
<dbReference type="PANTHER" id="PTHR28037:SF1">
    <property type="entry name" value="ALCOHOL O-ACETYLTRANSFERASE 1-RELATED"/>
    <property type="match status" value="1"/>
</dbReference>
<evidence type="ECO:0000313" key="2">
    <source>
        <dbReference type="Proteomes" id="UP000054166"/>
    </source>
</evidence>
<protein>
    <recommendedName>
        <fullName evidence="3">Alcohol acetyltransferase</fullName>
    </recommendedName>
</protein>
<dbReference type="OrthoDB" id="2150604at2759"/>
<evidence type="ECO:0000313" key="1">
    <source>
        <dbReference type="EMBL" id="KIM90582.1"/>
    </source>
</evidence>
<name>A0A0C3CLN6_PILCF</name>
<reference evidence="1 2" key="1">
    <citation type="submission" date="2014-04" db="EMBL/GenBank/DDBJ databases">
        <authorList>
            <consortium name="DOE Joint Genome Institute"/>
            <person name="Kuo A."/>
            <person name="Tarkka M."/>
            <person name="Buscot F."/>
            <person name="Kohler A."/>
            <person name="Nagy L.G."/>
            <person name="Floudas D."/>
            <person name="Copeland A."/>
            <person name="Barry K.W."/>
            <person name="Cichocki N."/>
            <person name="Veneault-Fourrey C."/>
            <person name="LaButti K."/>
            <person name="Lindquist E.A."/>
            <person name="Lipzen A."/>
            <person name="Lundell T."/>
            <person name="Morin E."/>
            <person name="Murat C."/>
            <person name="Sun H."/>
            <person name="Tunlid A."/>
            <person name="Henrissat B."/>
            <person name="Grigoriev I.V."/>
            <person name="Hibbett D.S."/>
            <person name="Martin F."/>
            <person name="Nordberg H.P."/>
            <person name="Cantor M.N."/>
            <person name="Hua S.X."/>
        </authorList>
    </citation>
    <scope>NUCLEOTIDE SEQUENCE [LARGE SCALE GENOMIC DNA]</scope>
    <source>
        <strain evidence="1 2">F 1598</strain>
    </source>
</reference>
<dbReference type="Gene3D" id="3.30.559.10">
    <property type="entry name" value="Chloramphenicol acetyltransferase-like domain"/>
    <property type="match status" value="1"/>
</dbReference>
<dbReference type="Proteomes" id="UP000054166">
    <property type="component" value="Unassembled WGS sequence"/>
</dbReference>
<dbReference type="STRING" id="765440.A0A0C3CLN6"/>
<dbReference type="GO" id="GO:0008080">
    <property type="term" value="F:N-acetyltransferase activity"/>
    <property type="evidence" value="ECO:0007669"/>
    <property type="project" value="TreeGrafter"/>
</dbReference>
<dbReference type="InterPro" id="IPR052058">
    <property type="entry name" value="Alcohol_O-acetyltransferase"/>
</dbReference>
<dbReference type="EMBL" id="KN832973">
    <property type="protein sequence ID" value="KIM90582.1"/>
    <property type="molecule type" value="Genomic_DNA"/>
</dbReference>
<gene>
    <name evidence="1" type="ORF">PILCRDRAFT_812341</name>
</gene>
<dbReference type="SUPFAM" id="SSF52777">
    <property type="entry name" value="CoA-dependent acyltransferases"/>
    <property type="match status" value="2"/>
</dbReference>
<evidence type="ECO:0008006" key="3">
    <source>
        <dbReference type="Google" id="ProtNLM"/>
    </source>
</evidence>
<dbReference type="AlphaFoldDB" id="A0A0C3CLN6"/>
<dbReference type="PANTHER" id="PTHR28037">
    <property type="entry name" value="ALCOHOL O-ACETYLTRANSFERASE 1-RELATED"/>
    <property type="match status" value="1"/>
</dbReference>
<keyword evidence="2" id="KW-1185">Reference proteome</keyword>
<dbReference type="InterPro" id="IPR023213">
    <property type="entry name" value="CAT-like_dom_sf"/>
</dbReference>
<proteinExistence type="predicted"/>
<dbReference type="Pfam" id="PF07247">
    <property type="entry name" value="AATase"/>
    <property type="match status" value="1"/>
</dbReference>
<sequence>MQEEKRDVNIVRNAGLLDRFHITRHYLSYDSCVTVTAKYSSSDHHLDKTILFPALHRVVEAHAALGVRLVGDSTNHPIFRRLQSVDLTKAVHYSHQDGSCLQQVLEEIFMHSFDTNTELPLWRLTVLVDNTVVFSWHHAIGDGMSGLAFHRALRAALDADNSIYMNSETVDIPSKISLVPAIESIISMRPSISQFCHAIFDLFAPVSWTRGNSAWTGNFVRESTLRTEVRLLEFSPEENTKFIACCRKHKATLTPALHTLAVSALSELLLASTSHKPSKCWKRVSTAIPVSLRPVTHTSPDVMCNLISFYPSYPTLTSKFSWATASTLTSALQSSRTKVAGEVGLLKFIFGQYERFFKDKIGKKRETGLQISNVGRFDSTHAETEKWHIERMFFAQCDAVTGAAIKLNVCGNPSGGLAIAVTWSSDAVENALVEAFISKFKQMLQDV</sequence>
<dbReference type="FunCoup" id="A0A0C3CLN6">
    <property type="interactions" value="1"/>
</dbReference>
<dbReference type="HOGENOM" id="CLU_024469_1_1_1"/>
<dbReference type="InterPro" id="IPR010828">
    <property type="entry name" value="Atf2/Sli1-like"/>
</dbReference>